<evidence type="ECO:0000313" key="3">
    <source>
        <dbReference type="Proteomes" id="UP000248987"/>
    </source>
</evidence>
<dbReference type="RefSeq" id="WP_066431154.1">
    <property type="nucleotide sequence ID" value="NZ_LZRN01000006.1"/>
</dbReference>
<gene>
    <name evidence="2" type="ORF">LX77_00987</name>
</gene>
<name>A0A1A7R4R1_9FLAO</name>
<sequence length="123" mass="14084">MKPYIVLILMLCSIRSVAQIDYKRQLDSLTTVHKICTIESSIRNHRVKLDQLKKENKNLNTQLVEIQSFQLGRTDAEKEEQLLEINVLIEANATALTNAKVQLTTLINDLLIANEVVKDLQNR</sequence>
<feature type="coiled-coil region" evidence="1">
    <location>
        <begin position="42"/>
        <end position="69"/>
    </location>
</feature>
<evidence type="ECO:0000256" key="1">
    <source>
        <dbReference type="SAM" id="Coils"/>
    </source>
</evidence>
<dbReference type="EMBL" id="QLLQ01000002">
    <property type="protein sequence ID" value="RAJ26732.1"/>
    <property type="molecule type" value="Genomic_DNA"/>
</dbReference>
<dbReference type="OrthoDB" id="1442466at2"/>
<keyword evidence="1" id="KW-0175">Coiled coil</keyword>
<accession>A0A1A7R4R1</accession>
<dbReference type="Proteomes" id="UP000248987">
    <property type="component" value="Unassembled WGS sequence"/>
</dbReference>
<proteinExistence type="predicted"/>
<comment type="caution">
    <text evidence="2">The sequence shown here is derived from an EMBL/GenBank/DDBJ whole genome shotgun (WGS) entry which is preliminary data.</text>
</comment>
<protein>
    <submittedName>
        <fullName evidence="2">Uncharacterized protein</fullName>
    </submittedName>
</protein>
<reference evidence="2 3" key="1">
    <citation type="submission" date="2018-06" db="EMBL/GenBank/DDBJ databases">
        <title>Genomic Encyclopedia of Archaeal and Bacterial Type Strains, Phase II (KMG-II): from individual species to whole genera.</title>
        <authorList>
            <person name="Goeker M."/>
        </authorList>
    </citation>
    <scope>NUCLEOTIDE SEQUENCE [LARGE SCALE GENOMIC DNA]</scope>
    <source>
        <strain evidence="2 3">DSM 12408</strain>
    </source>
</reference>
<evidence type="ECO:0000313" key="2">
    <source>
        <dbReference type="EMBL" id="RAJ26732.1"/>
    </source>
</evidence>
<organism evidence="2 3">
    <name type="scientific">Gelidibacter algens</name>
    <dbReference type="NCBI Taxonomy" id="49280"/>
    <lineage>
        <taxon>Bacteria</taxon>
        <taxon>Pseudomonadati</taxon>
        <taxon>Bacteroidota</taxon>
        <taxon>Flavobacteriia</taxon>
        <taxon>Flavobacteriales</taxon>
        <taxon>Flavobacteriaceae</taxon>
        <taxon>Gelidibacter</taxon>
    </lineage>
</organism>
<dbReference type="AlphaFoldDB" id="A0A1A7R4R1"/>
<keyword evidence="3" id="KW-1185">Reference proteome</keyword>